<reference evidence="2 3" key="2">
    <citation type="submission" date="2015-12" db="EMBL/GenBank/DDBJ databases">
        <title>Draft Genome Sequence of Desulfitobacterium hafniense Strain DH, a Sulfate-reducing Bacterium Isolated from Paddy Soils.</title>
        <authorList>
            <person name="Bao P."/>
            <person name="Zhang X."/>
            <person name="Li G."/>
        </authorList>
    </citation>
    <scope>NUCLEOTIDE SEQUENCE [LARGE SCALE GENOMIC DNA]</scope>
    <source>
        <strain evidence="2 3">DH</strain>
    </source>
</reference>
<reference evidence="1" key="1">
    <citation type="submission" date="2014-07" db="EMBL/GenBank/DDBJ databases">
        <authorList>
            <person name="Hornung V.Bastian."/>
        </authorList>
    </citation>
    <scope>NUCLEOTIDE SEQUENCE</scope>
    <source>
        <strain evidence="1">PCE-S</strain>
    </source>
</reference>
<evidence type="ECO:0000313" key="2">
    <source>
        <dbReference type="EMBL" id="KTE93156.1"/>
    </source>
</evidence>
<dbReference type="OrthoDB" id="1791958at2"/>
<evidence type="ECO:0000313" key="1">
    <source>
        <dbReference type="EMBL" id="CDX02007.1"/>
    </source>
</evidence>
<accession>A0A098B0W9</accession>
<dbReference type="PATRIC" id="fig|49338.4.peg.2284"/>
<dbReference type="EMBL" id="LK996017">
    <property type="protein sequence ID" value="CDX02007.1"/>
    <property type="molecule type" value="Genomic_DNA"/>
</dbReference>
<dbReference type="Proteomes" id="UP000054623">
    <property type="component" value="Unassembled WGS sequence"/>
</dbReference>
<gene>
    <name evidence="2" type="ORF">AT727_15610</name>
    <name evidence="1" type="ORF">DPCES_2120</name>
</gene>
<proteinExistence type="predicted"/>
<name>A0A098B0W9_DESHA</name>
<dbReference type="EMBL" id="LOCK01000008">
    <property type="protein sequence ID" value="KTE93156.1"/>
    <property type="molecule type" value="Genomic_DNA"/>
</dbReference>
<organism evidence="1">
    <name type="scientific">Desulfitobacterium hafniense</name>
    <name type="common">Desulfitobacterium frappieri</name>
    <dbReference type="NCBI Taxonomy" id="49338"/>
    <lineage>
        <taxon>Bacteria</taxon>
        <taxon>Bacillati</taxon>
        <taxon>Bacillota</taxon>
        <taxon>Clostridia</taxon>
        <taxon>Eubacteriales</taxon>
        <taxon>Desulfitobacteriaceae</taxon>
        <taxon>Desulfitobacterium</taxon>
    </lineage>
</organism>
<evidence type="ECO:0000313" key="3">
    <source>
        <dbReference type="Proteomes" id="UP000054623"/>
    </source>
</evidence>
<sequence length="411" mass="47733">MNNWLEIWEQHPDVFIAQNWQECPAEKRKDLRLPQQYSYFFGGETALRVGIVASRILPKEEEFLLAGMLWANRLSNGARTVIYFIAPDFSPFLLHALAKMGGLINAKAVYWRERLSPSLYLIPEAPSGGQKRIAVGERRPNWLKWRQELNPVAQHQLFVVKGFFDKLAERGVRCELKPLTISYLWGNIEIAEIKRKGKKFELTTKLKGLKHDEKAQSLLRQGWVDASGELNSEFCTAILTILDDLEEKERKGQLKPKDQLSLWLYQGGGILSSLWGSPKDWPWLPKDRSESWIADLGQWHYFEGNGQISVICPILDKPLTQASQAILLSSVLEKSTLLHLDKTKANTAWDMQIHWLTLKDFEEELRLWLSWLKYPERYQVWILPNDWQAEGLNELVCRSAPYRERIIDEYS</sequence>
<protein>
    <submittedName>
        <fullName evidence="1">Uncharacterized protein</fullName>
    </submittedName>
</protein>
<dbReference type="AlphaFoldDB" id="A0A098B0W9"/>
<dbReference type="RefSeq" id="WP_005812959.1">
    <property type="nucleotide sequence ID" value="NZ_CABKQQ010000043.1"/>
</dbReference>